<dbReference type="Gene3D" id="3.40.50.410">
    <property type="entry name" value="von Willebrand factor, type A domain"/>
    <property type="match status" value="2"/>
</dbReference>
<evidence type="ECO:0000313" key="2">
    <source>
        <dbReference type="EMBL" id="GFR94631.1"/>
    </source>
</evidence>
<protein>
    <submittedName>
        <fullName evidence="2">Collagen alpha-1(XII) chain</fullName>
    </submittedName>
</protein>
<reference evidence="2 3" key="1">
    <citation type="journal article" date="2021" name="Elife">
        <title>Chloroplast acquisition without the gene transfer in kleptoplastic sea slugs, Plakobranchus ocellatus.</title>
        <authorList>
            <person name="Maeda T."/>
            <person name="Takahashi S."/>
            <person name="Yoshida T."/>
            <person name="Shimamura S."/>
            <person name="Takaki Y."/>
            <person name="Nagai Y."/>
            <person name="Toyoda A."/>
            <person name="Suzuki Y."/>
            <person name="Arimoto A."/>
            <person name="Ishii H."/>
            <person name="Satoh N."/>
            <person name="Nishiyama T."/>
            <person name="Hasebe M."/>
            <person name="Maruyama T."/>
            <person name="Minagawa J."/>
            <person name="Obokata J."/>
            <person name="Shigenobu S."/>
        </authorList>
    </citation>
    <scope>NUCLEOTIDE SEQUENCE [LARGE SCALE GENOMIC DNA]</scope>
</reference>
<organism evidence="2 3">
    <name type="scientific">Elysia marginata</name>
    <dbReference type="NCBI Taxonomy" id="1093978"/>
    <lineage>
        <taxon>Eukaryota</taxon>
        <taxon>Metazoa</taxon>
        <taxon>Spiralia</taxon>
        <taxon>Lophotrochozoa</taxon>
        <taxon>Mollusca</taxon>
        <taxon>Gastropoda</taxon>
        <taxon>Heterobranchia</taxon>
        <taxon>Euthyneura</taxon>
        <taxon>Panpulmonata</taxon>
        <taxon>Sacoglossa</taxon>
        <taxon>Placobranchoidea</taxon>
        <taxon>Plakobranchidae</taxon>
        <taxon>Elysia</taxon>
    </lineage>
</organism>
<keyword evidence="2" id="KW-0176">Collagen</keyword>
<gene>
    <name evidence="2" type="ORF">ElyMa_002672800</name>
</gene>
<dbReference type="AlphaFoldDB" id="A0AAV4HA71"/>
<dbReference type="Proteomes" id="UP000762676">
    <property type="component" value="Unassembled WGS sequence"/>
</dbReference>
<accession>A0AAV4HA71</accession>
<comment type="caution">
    <text evidence="2">The sequence shown here is derived from an EMBL/GenBank/DDBJ whole genome shotgun (WGS) entry which is preliminary data.</text>
</comment>
<dbReference type="EMBL" id="BMAT01005512">
    <property type="protein sequence ID" value="GFR94631.1"/>
    <property type="molecule type" value="Genomic_DNA"/>
</dbReference>
<feature type="domain" description="VWFA" evidence="1">
    <location>
        <begin position="141"/>
        <end position="321"/>
    </location>
</feature>
<dbReference type="InterPro" id="IPR050525">
    <property type="entry name" value="ECM_Assembly_Org"/>
</dbReference>
<evidence type="ECO:0000259" key="1">
    <source>
        <dbReference type="PROSITE" id="PS50234"/>
    </source>
</evidence>
<keyword evidence="3" id="KW-1185">Reference proteome</keyword>
<dbReference type="InterPro" id="IPR002035">
    <property type="entry name" value="VWF_A"/>
</dbReference>
<dbReference type="Pfam" id="PF00092">
    <property type="entry name" value="VWA"/>
    <property type="match status" value="1"/>
</dbReference>
<dbReference type="PANTHER" id="PTHR24020:SF87">
    <property type="entry name" value="COLLAGEN ALPHA-1(VI) CHAIN-LIKE"/>
    <property type="match status" value="1"/>
</dbReference>
<dbReference type="GO" id="GO:0005581">
    <property type="term" value="C:collagen trimer"/>
    <property type="evidence" value="ECO:0007669"/>
    <property type="project" value="UniProtKB-KW"/>
</dbReference>
<dbReference type="SMART" id="SM00327">
    <property type="entry name" value="VWA"/>
    <property type="match status" value="1"/>
</dbReference>
<dbReference type="InterPro" id="IPR036465">
    <property type="entry name" value="vWFA_dom_sf"/>
</dbReference>
<dbReference type="SUPFAM" id="SSF53300">
    <property type="entry name" value="vWA-like"/>
    <property type="match status" value="2"/>
</dbReference>
<sequence>MEFLRGRLEDCSIRTETLRGRLKDCSKSKGSGLESWFNRPVWTKTEALRASEANISVIAVGIGYTINYHELLNIAAGDWDKVINSPDFDYLEKIIASIGQKICDVVAPDAQPTPTPVGNVTKAPPETGVQELSECGHVNIELGLVLDTTGSIQATVFEKAKEFLQELVQEFRISPNETRVAFLPYGPGVYREEAFNLTTHKTKAEVVAAIANVTHKMEERTDTAEAMIYMRKYQLAKTLSRSDTKRVALVITDGKSQEYGETITASTLARADGIHVIAVGVGADVNDVELHTIAGNQSNSSFHVDNFPMLVTLMKPLMKQICNGTLKYLSYF</sequence>
<dbReference type="PANTHER" id="PTHR24020">
    <property type="entry name" value="COLLAGEN ALPHA"/>
    <property type="match status" value="1"/>
</dbReference>
<name>A0AAV4HA71_9GAST</name>
<evidence type="ECO:0000313" key="3">
    <source>
        <dbReference type="Proteomes" id="UP000762676"/>
    </source>
</evidence>
<proteinExistence type="predicted"/>
<dbReference type="PROSITE" id="PS50234">
    <property type="entry name" value="VWFA"/>
    <property type="match status" value="1"/>
</dbReference>
<dbReference type="CDD" id="cd01450">
    <property type="entry name" value="vWFA_subfamily_ECM"/>
    <property type="match status" value="1"/>
</dbReference>